<dbReference type="Pfam" id="PF11917">
    <property type="entry name" value="DUF3435"/>
    <property type="match status" value="1"/>
</dbReference>
<organism evidence="1 2">
    <name type="scientific">Glutinoglossum americanum</name>
    <dbReference type="NCBI Taxonomy" id="1670608"/>
    <lineage>
        <taxon>Eukaryota</taxon>
        <taxon>Fungi</taxon>
        <taxon>Dikarya</taxon>
        <taxon>Ascomycota</taxon>
        <taxon>Pezizomycotina</taxon>
        <taxon>Geoglossomycetes</taxon>
        <taxon>Geoglossales</taxon>
        <taxon>Geoglossaceae</taxon>
        <taxon>Glutinoglossum</taxon>
    </lineage>
</organism>
<dbReference type="PANTHER" id="PTHR37535">
    <property type="entry name" value="FLUG DOMAIN PROTEIN"/>
    <property type="match status" value="1"/>
</dbReference>
<accession>A0A9P8I4M2</accession>
<dbReference type="AlphaFoldDB" id="A0A9P8I4M2"/>
<sequence length="146" mass="16880">MKKLGVPTGFPQITCLYYLQYGAGNAFNQSGDVSDALPNMILQHASINTFIKHYLPRRVTADARAIVSGYELQHGLMRAACRMTQWIDPDRPQEPTFEQSLTVNLDPYIRRLVAQREKWKRRFQGTATQQSGYRTLSREIFNARQW</sequence>
<evidence type="ECO:0000313" key="1">
    <source>
        <dbReference type="EMBL" id="KAH0538662.1"/>
    </source>
</evidence>
<dbReference type="OrthoDB" id="3562345at2759"/>
<dbReference type="EMBL" id="JAGHQL010000100">
    <property type="protein sequence ID" value="KAH0538662.1"/>
    <property type="molecule type" value="Genomic_DNA"/>
</dbReference>
<dbReference type="Proteomes" id="UP000698800">
    <property type="component" value="Unassembled WGS sequence"/>
</dbReference>
<reference evidence="1" key="1">
    <citation type="submission" date="2021-03" db="EMBL/GenBank/DDBJ databases">
        <title>Comparative genomics and phylogenomic investigation of the class Geoglossomycetes provide insights into ecological specialization and systematics.</title>
        <authorList>
            <person name="Melie T."/>
            <person name="Pirro S."/>
            <person name="Miller A.N."/>
            <person name="Quandt A."/>
        </authorList>
    </citation>
    <scope>NUCLEOTIDE SEQUENCE</scope>
    <source>
        <strain evidence="1">GBOQ0MN5Z8</strain>
    </source>
</reference>
<proteinExistence type="predicted"/>
<protein>
    <submittedName>
        <fullName evidence="1">Uncharacterized protein</fullName>
    </submittedName>
</protein>
<comment type="caution">
    <text evidence="1">The sequence shown here is derived from an EMBL/GenBank/DDBJ whole genome shotgun (WGS) entry which is preliminary data.</text>
</comment>
<dbReference type="InterPro" id="IPR021842">
    <property type="entry name" value="DUF3435"/>
</dbReference>
<evidence type="ECO:0000313" key="2">
    <source>
        <dbReference type="Proteomes" id="UP000698800"/>
    </source>
</evidence>
<dbReference type="PANTHER" id="PTHR37535:SF2">
    <property type="entry name" value="FINGER DOMAIN PROTEIN, PUTATIVE (AFU_ORTHOLOGUE AFUA_6G09300)-RELATED"/>
    <property type="match status" value="1"/>
</dbReference>
<name>A0A9P8I4M2_9PEZI</name>
<gene>
    <name evidence="1" type="ORF">FGG08_004737</name>
</gene>
<keyword evidence="2" id="KW-1185">Reference proteome</keyword>